<protein>
    <recommendedName>
        <fullName evidence="3">Secreted protein</fullName>
    </recommendedName>
</protein>
<proteinExistence type="predicted"/>
<accession>A0ABQ9T1T5</accession>
<keyword evidence="2" id="KW-1185">Reference proteome</keyword>
<comment type="caution">
    <text evidence="1">The sequence shown here is derived from an EMBL/GenBank/DDBJ whole genome shotgun (WGS) entry which is preliminary data.</text>
</comment>
<dbReference type="GeneID" id="85371396"/>
<evidence type="ECO:0000313" key="2">
    <source>
        <dbReference type="Proteomes" id="UP001241169"/>
    </source>
</evidence>
<dbReference type="Proteomes" id="UP001241169">
    <property type="component" value="Unassembled WGS sequence"/>
</dbReference>
<reference evidence="1 2" key="1">
    <citation type="submission" date="2016-10" db="EMBL/GenBank/DDBJ databases">
        <title>The genome sequence of Colletotrichum fioriniae PJ7.</title>
        <authorList>
            <person name="Baroncelli R."/>
        </authorList>
    </citation>
    <scope>NUCLEOTIDE SEQUENCE [LARGE SCALE GENOMIC DNA]</scope>
    <source>
        <strain evidence="1 2">IMI 384185</strain>
    </source>
</reference>
<evidence type="ECO:0008006" key="3">
    <source>
        <dbReference type="Google" id="ProtNLM"/>
    </source>
</evidence>
<dbReference type="RefSeq" id="XP_060354825.1">
    <property type="nucleotide sequence ID" value="XM_060487497.1"/>
</dbReference>
<organism evidence="1 2">
    <name type="scientific">Colletotrichum paranaense</name>
    <dbReference type="NCBI Taxonomy" id="1914294"/>
    <lineage>
        <taxon>Eukaryota</taxon>
        <taxon>Fungi</taxon>
        <taxon>Dikarya</taxon>
        <taxon>Ascomycota</taxon>
        <taxon>Pezizomycotina</taxon>
        <taxon>Sordariomycetes</taxon>
        <taxon>Hypocreomycetidae</taxon>
        <taxon>Glomerellales</taxon>
        <taxon>Glomerellaceae</taxon>
        <taxon>Colletotrichum</taxon>
        <taxon>Colletotrichum acutatum species complex</taxon>
    </lineage>
</organism>
<gene>
    <name evidence="1" type="ORF">CPAR01_03210</name>
</gene>
<sequence>MKPSLDLSVSASASATRCLKALCLCLRPSILFSVLAASVNRCSAFWACSAASWYKVRHVCDTSRPGAAAETLEKKQCGIVQTIVWQKKSPTSGSWSVDCPSPSRPAAVILDNSPAATVEEMRFVADTW</sequence>
<name>A0ABQ9T1T5_9PEZI</name>
<evidence type="ECO:0000313" key="1">
    <source>
        <dbReference type="EMBL" id="KAK1545708.1"/>
    </source>
</evidence>
<dbReference type="EMBL" id="MOPA01000002">
    <property type="protein sequence ID" value="KAK1545708.1"/>
    <property type="molecule type" value="Genomic_DNA"/>
</dbReference>